<accession>A0ABX8EP83</accession>
<keyword evidence="2" id="KW-1185">Reference proteome</keyword>
<evidence type="ECO:0000313" key="2">
    <source>
        <dbReference type="Proteomes" id="UP000679307"/>
    </source>
</evidence>
<evidence type="ECO:0000313" key="1">
    <source>
        <dbReference type="EMBL" id="QVT81725.1"/>
    </source>
</evidence>
<dbReference type="EMBL" id="CP075371">
    <property type="protein sequence ID" value="QVT81725.1"/>
    <property type="molecule type" value="Genomic_DNA"/>
</dbReference>
<sequence>MLGFLIFVIVVAAAVVAYKNRVPLMAKVLGQSETRVRSQIERKKRR</sequence>
<gene>
    <name evidence="1" type="ORF">ENKNEFLB_04142</name>
</gene>
<protein>
    <submittedName>
        <fullName evidence="1">Uncharacterized protein</fullName>
    </submittedName>
</protein>
<reference evidence="1 2" key="1">
    <citation type="submission" date="2021-05" db="EMBL/GenBank/DDBJ databases">
        <title>Complete genome of Nocardioides aquaticus KCTC 9944T isolated from meromictic and hypersaline Ekho Lake, Antarctica.</title>
        <authorList>
            <person name="Hwang K."/>
            <person name="Kim K.M."/>
            <person name="Choe H."/>
        </authorList>
    </citation>
    <scope>NUCLEOTIDE SEQUENCE [LARGE SCALE GENOMIC DNA]</scope>
    <source>
        <strain evidence="1 2">KCTC 9944</strain>
    </source>
</reference>
<dbReference type="RefSeq" id="WP_214057048.1">
    <property type="nucleotide sequence ID" value="NZ_BAAAHS010000180.1"/>
</dbReference>
<organism evidence="1 2">
    <name type="scientific">Nocardioides aquaticus</name>
    <dbReference type="NCBI Taxonomy" id="160826"/>
    <lineage>
        <taxon>Bacteria</taxon>
        <taxon>Bacillati</taxon>
        <taxon>Actinomycetota</taxon>
        <taxon>Actinomycetes</taxon>
        <taxon>Propionibacteriales</taxon>
        <taxon>Nocardioidaceae</taxon>
        <taxon>Nocardioides</taxon>
    </lineage>
</organism>
<name>A0ABX8EP83_9ACTN</name>
<dbReference type="Proteomes" id="UP000679307">
    <property type="component" value="Chromosome"/>
</dbReference>
<proteinExistence type="predicted"/>